<reference evidence="1 2" key="1">
    <citation type="submission" date="2018-04" db="EMBL/GenBank/DDBJ databases">
        <authorList>
            <person name="Zhang X."/>
            <person name="Yuan J."/>
            <person name="Li F."/>
            <person name="Xiang J."/>
        </authorList>
    </citation>
    <scope>NUCLEOTIDE SEQUENCE [LARGE SCALE GENOMIC DNA]</scope>
    <source>
        <tissue evidence="1">Muscle</tissue>
    </source>
</reference>
<sequence>MHEREPCLLPLSRAISEVKENSFPSHIPSFIQPIAFSHCLRPIQEPLFSHFSSEIKEVNKFLPFAYSLSLSAFLLPLLVRSGSKKIHPLRLFPLFYQPLLLPLSRAIRGVRQKHSLRYSLSLSAFASPTSRRSGKEVRKFLPFAYSLSLSPLASPTSRPIRGVRKFPFPSPIPSLYQPLLLPLLVRSGSKLIHPLRLFPLLSAFASPTSRPIREVRKFLPFAYSLSLSAFASPTSRPIREVRKFLPFAYSPVFISLLLLPLLVRSGNLCFSHFSSDQGSKKIPPLRLFPLFISLCFSHFSFIREVRNPPLRLFPLFISLASPTSRPIREVRKFLPFAYSLSLSPFASPTSRPIREVKKFLPFAYSLSLSAFASPTSRPIREVRKSILFAYSLSLSPLASPTSRAIRGVRKNIPFAYSLSFIALCFSHFSSDQRSNLCFSHFSADQGSKKIPSLRLFPLFIAPSFSHFSSDQEVRKSIPFAYSLSLSPLASPTSRAIRG</sequence>
<evidence type="ECO:0000313" key="2">
    <source>
        <dbReference type="Proteomes" id="UP000283509"/>
    </source>
</evidence>
<protein>
    <submittedName>
        <fullName evidence="1">Uncharacterized protein</fullName>
    </submittedName>
</protein>
<dbReference type="Proteomes" id="UP000283509">
    <property type="component" value="Unassembled WGS sequence"/>
</dbReference>
<dbReference type="EMBL" id="QCYY01001883">
    <property type="protein sequence ID" value="ROT74522.1"/>
    <property type="molecule type" value="Genomic_DNA"/>
</dbReference>
<feature type="non-terminal residue" evidence="1">
    <location>
        <position position="498"/>
    </location>
</feature>
<accession>A0A423TDL7</accession>
<keyword evidence="2" id="KW-1185">Reference proteome</keyword>
<evidence type="ECO:0000313" key="1">
    <source>
        <dbReference type="EMBL" id="ROT74522.1"/>
    </source>
</evidence>
<comment type="caution">
    <text evidence="1">The sequence shown here is derived from an EMBL/GenBank/DDBJ whole genome shotgun (WGS) entry which is preliminary data.</text>
</comment>
<gene>
    <name evidence="1" type="ORF">C7M84_006971</name>
</gene>
<name>A0A423TDL7_PENVA</name>
<dbReference type="AlphaFoldDB" id="A0A423TDL7"/>
<reference evidence="1 2" key="2">
    <citation type="submission" date="2019-01" db="EMBL/GenBank/DDBJ databases">
        <title>The decoding of complex shrimp genome reveals the adaptation for benthos swimmer, frequently molting mechanism and breeding impact on genome.</title>
        <authorList>
            <person name="Sun Y."/>
            <person name="Gao Y."/>
            <person name="Yu Y."/>
        </authorList>
    </citation>
    <scope>NUCLEOTIDE SEQUENCE [LARGE SCALE GENOMIC DNA]</scope>
    <source>
        <tissue evidence="1">Muscle</tissue>
    </source>
</reference>
<organism evidence="1 2">
    <name type="scientific">Penaeus vannamei</name>
    <name type="common">Whiteleg shrimp</name>
    <name type="synonym">Litopenaeus vannamei</name>
    <dbReference type="NCBI Taxonomy" id="6689"/>
    <lineage>
        <taxon>Eukaryota</taxon>
        <taxon>Metazoa</taxon>
        <taxon>Ecdysozoa</taxon>
        <taxon>Arthropoda</taxon>
        <taxon>Crustacea</taxon>
        <taxon>Multicrustacea</taxon>
        <taxon>Malacostraca</taxon>
        <taxon>Eumalacostraca</taxon>
        <taxon>Eucarida</taxon>
        <taxon>Decapoda</taxon>
        <taxon>Dendrobranchiata</taxon>
        <taxon>Penaeoidea</taxon>
        <taxon>Penaeidae</taxon>
        <taxon>Penaeus</taxon>
    </lineage>
</organism>
<proteinExistence type="predicted"/>